<dbReference type="SUPFAM" id="SSF69279">
    <property type="entry name" value="Phage tail proteins"/>
    <property type="match status" value="1"/>
</dbReference>
<dbReference type="Gene3D" id="2.30.110.50">
    <property type="match status" value="1"/>
</dbReference>
<name>A0A419SYW7_9FIRM</name>
<reference evidence="1 2" key="1">
    <citation type="submission" date="2016-08" db="EMBL/GenBank/DDBJ databases">
        <title>A new outlook on sporulation: Clostridium algidixylanolyticum.</title>
        <authorList>
            <person name="Poppleton D.I."/>
            <person name="Gribaldo S."/>
        </authorList>
    </citation>
    <scope>NUCLEOTIDE SEQUENCE [LARGE SCALE GENOMIC DNA]</scope>
    <source>
        <strain evidence="1 2">SPL73</strain>
    </source>
</reference>
<sequence>MKDDTYRQIKIDLEMIQEITEFFLSEQINEHGHCMIKGIIADGSQDKLVLENRNEDRIRVFLDDGTTLFIGIAEEISVYLDGDLYKAEINLISASYLMDIEKKSASYQEKEQTYQTILNEIAKEYSGGDIMDFISEGKSIGSLLVQYEETDWEFMKRLASHFHAGILPDTKFGEPKIYFGLKKETAVEEIQSYSYKIEKNLSNYKRLQAINNGSQTETDAVSFQVRSGRFCKTGLSVKFHGKSLYISKIEAKKIQGEIVFDYWLNTPNGLEKPYIYAESLIGVSIEATVVESVKDKVLVNMVIDENAGEKKSVWEFPYQTMYTAGSEGGWYCMPEPGDKVFIHFPDKKEENGIAENSSRSGENKDASTSDPTIKYFRTIHGKEIRFTKKAVIITCNDGTSISLNEGEGISIESEESVTLSSGKGIRIDADEAIEFYASDHIRLHCKKSHIKMDTKIDIAGPDVRIN</sequence>
<dbReference type="EMBL" id="MCIA01000031">
    <property type="protein sequence ID" value="RKD30381.1"/>
    <property type="molecule type" value="Genomic_DNA"/>
</dbReference>
<evidence type="ECO:0000313" key="2">
    <source>
        <dbReference type="Proteomes" id="UP000284277"/>
    </source>
</evidence>
<dbReference type="Proteomes" id="UP000284277">
    <property type="component" value="Unassembled WGS sequence"/>
</dbReference>
<dbReference type="AlphaFoldDB" id="A0A419SYW7"/>
<evidence type="ECO:0000313" key="1">
    <source>
        <dbReference type="EMBL" id="RKD30381.1"/>
    </source>
</evidence>
<keyword evidence="2" id="KW-1185">Reference proteome</keyword>
<gene>
    <name evidence="1" type="ORF">BET01_07270</name>
</gene>
<accession>A0A419SYW7</accession>
<organism evidence="1 2">
    <name type="scientific">Lacrimispora algidixylanolytica</name>
    <dbReference type="NCBI Taxonomy" id="94868"/>
    <lineage>
        <taxon>Bacteria</taxon>
        <taxon>Bacillati</taxon>
        <taxon>Bacillota</taxon>
        <taxon>Clostridia</taxon>
        <taxon>Lachnospirales</taxon>
        <taxon>Lachnospiraceae</taxon>
        <taxon>Lacrimispora</taxon>
    </lineage>
</organism>
<dbReference type="RefSeq" id="WP_120197968.1">
    <property type="nucleotide sequence ID" value="NZ_MCIA01000031.1"/>
</dbReference>
<dbReference type="OrthoDB" id="95423at2"/>
<evidence type="ECO:0008006" key="3">
    <source>
        <dbReference type="Google" id="ProtNLM"/>
    </source>
</evidence>
<proteinExistence type="predicted"/>
<protein>
    <recommendedName>
        <fullName evidence="3">Gp5/Type VI secretion system Vgr protein OB-fold domain-containing protein</fullName>
    </recommendedName>
</protein>
<comment type="caution">
    <text evidence="1">The sequence shown here is derived from an EMBL/GenBank/DDBJ whole genome shotgun (WGS) entry which is preliminary data.</text>
</comment>
<dbReference type="Gene3D" id="3.55.50.10">
    <property type="entry name" value="Baseplate protein-like domains"/>
    <property type="match status" value="1"/>
</dbReference>